<keyword evidence="1" id="KW-0812">Transmembrane</keyword>
<feature type="transmembrane region" description="Helical" evidence="1">
    <location>
        <begin position="302"/>
        <end position="323"/>
    </location>
</feature>
<feature type="transmembrane region" description="Helical" evidence="1">
    <location>
        <begin position="269"/>
        <end position="290"/>
    </location>
</feature>
<feature type="transmembrane region" description="Helical" evidence="1">
    <location>
        <begin position="335"/>
        <end position="353"/>
    </location>
</feature>
<feature type="transmembrane region" description="Helical" evidence="1">
    <location>
        <begin position="203"/>
        <end position="223"/>
    </location>
</feature>
<dbReference type="AlphaFoldDB" id="A0A6G4WJM4"/>
<feature type="transmembrane region" description="Helical" evidence="1">
    <location>
        <begin position="360"/>
        <end position="378"/>
    </location>
</feature>
<proteinExistence type="predicted"/>
<feature type="transmembrane region" description="Helical" evidence="1">
    <location>
        <begin position="105"/>
        <end position="121"/>
    </location>
</feature>
<evidence type="ECO:0000313" key="3">
    <source>
        <dbReference type="Proteomes" id="UP001642900"/>
    </source>
</evidence>
<dbReference type="RefSeq" id="WP_165032526.1">
    <property type="nucleotide sequence ID" value="NZ_JAAKZF010000049.1"/>
</dbReference>
<dbReference type="Proteomes" id="UP001642900">
    <property type="component" value="Unassembled WGS sequence"/>
</dbReference>
<evidence type="ECO:0000256" key="1">
    <source>
        <dbReference type="SAM" id="Phobius"/>
    </source>
</evidence>
<feature type="transmembrane region" description="Helical" evidence="1">
    <location>
        <begin position="6"/>
        <end position="23"/>
    </location>
</feature>
<feature type="transmembrane region" description="Helical" evidence="1">
    <location>
        <begin position="133"/>
        <end position="151"/>
    </location>
</feature>
<accession>A0A6G4WJM4</accession>
<evidence type="ECO:0000313" key="2">
    <source>
        <dbReference type="EMBL" id="NGO54320.1"/>
    </source>
</evidence>
<name>A0A6G4WJM4_9HYPH</name>
<keyword evidence="1" id="KW-0472">Membrane</keyword>
<feature type="transmembrane region" description="Helical" evidence="1">
    <location>
        <begin position="163"/>
        <end position="191"/>
    </location>
</feature>
<keyword evidence="3" id="KW-1185">Reference proteome</keyword>
<dbReference type="EMBL" id="JAAKZF010000049">
    <property type="protein sequence ID" value="NGO54320.1"/>
    <property type="molecule type" value="Genomic_DNA"/>
</dbReference>
<gene>
    <name evidence="2" type="ORF">G6N73_24845</name>
</gene>
<organism evidence="2 3">
    <name type="scientific">Allomesorhizobium camelthorni</name>
    <dbReference type="NCBI Taxonomy" id="475069"/>
    <lineage>
        <taxon>Bacteria</taxon>
        <taxon>Pseudomonadati</taxon>
        <taxon>Pseudomonadota</taxon>
        <taxon>Alphaproteobacteria</taxon>
        <taxon>Hyphomicrobiales</taxon>
        <taxon>Phyllobacteriaceae</taxon>
        <taxon>Allomesorhizobium</taxon>
    </lineage>
</organism>
<keyword evidence="1" id="KW-1133">Transmembrane helix</keyword>
<comment type="caution">
    <text evidence="2">The sequence shown here is derived from an EMBL/GenBank/DDBJ whole genome shotgun (WGS) entry which is preliminary data.</text>
</comment>
<feature type="transmembrane region" description="Helical" evidence="1">
    <location>
        <begin position="80"/>
        <end position="99"/>
    </location>
</feature>
<evidence type="ECO:0008006" key="4">
    <source>
        <dbReference type="Google" id="ProtNLM"/>
    </source>
</evidence>
<sequence length="519" mass="55817">MLLAAAAGILSVFLLAGLFLRLMNYELRKDEQLYVPPARLLDNQSLYQDFFYNHTPGSAWWFHGVRQLLGSDYLLFDGRVGVLLAWLVFAAAIGAFAYAATRSAWIAWSIAVLSLVNELFLTQAGMSATNNFLPLPFAFIGFGLFIVAVTSKTPLPWLAMTSGFFLSLAVVFKLSAVAFILPAAMGAFLFPRHFCIRERLWRVALPLAGGGLIGGLPILYFLVTDRARFLAHVVGYHLGPHAQYFQDGRAPDEDAVTTLSGKLALAHELWLGGTIAVGLAALAMVVGIWASDEGNREQPRAAQRGVALLVAGAFCVSAGFSLIPTPSFPQYFAPPLIFLPLGLIVLVAGLSPAGREQAKVALIAASVIVIAAQAPRLLQHVGKIMSPERWAVTRVHASGGDIARQLAAARLTGKVATLAPVYPLEGGVPVYPELATGPFAFRTADRTAPDLASFYQMVSAAGVADLFDADPPAAFLLGFEPELEKPLLDYATARGYRPVADFQIRDRYGTAQLYVRPAG</sequence>
<protein>
    <recommendedName>
        <fullName evidence="4">Glycosyltransferase RgtA/B/C/D-like domain-containing protein</fullName>
    </recommendedName>
</protein>
<reference evidence="2 3" key="1">
    <citation type="submission" date="2020-02" db="EMBL/GenBank/DDBJ databases">
        <title>Genome sequence of strain CCNWXJ40-4.</title>
        <authorList>
            <person name="Gao J."/>
            <person name="Sun J."/>
        </authorList>
    </citation>
    <scope>NUCLEOTIDE SEQUENCE [LARGE SCALE GENOMIC DNA]</scope>
    <source>
        <strain evidence="2 3">CCNWXJ 40-4</strain>
    </source>
</reference>